<dbReference type="InterPro" id="IPR008995">
    <property type="entry name" value="Mo/tungstate-bd_C_term_dom"/>
</dbReference>
<protein>
    <submittedName>
        <fullName evidence="5">Molybdenum transport ATP-binding protein ModC (TC 3.A.1.8.1)</fullName>
    </submittedName>
</protein>
<name>A0A0U1KY26_9FIRM</name>
<keyword evidence="3 5" id="KW-0067">ATP-binding</keyword>
<dbReference type="SUPFAM" id="SSF52540">
    <property type="entry name" value="P-loop containing nucleoside triphosphate hydrolases"/>
    <property type="match status" value="1"/>
</dbReference>
<dbReference type="PROSITE" id="PS50893">
    <property type="entry name" value="ABC_TRANSPORTER_2"/>
    <property type="match status" value="1"/>
</dbReference>
<dbReference type="GO" id="GO:0005524">
    <property type="term" value="F:ATP binding"/>
    <property type="evidence" value="ECO:0007669"/>
    <property type="project" value="UniProtKB-KW"/>
</dbReference>
<evidence type="ECO:0000256" key="1">
    <source>
        <dbReference type="ARBA" id="ARBA00022448"/>
    </source>
</evidence>
<dbReference type="EMBL" id="CTRP01000010">
    <property type="protein sequence ID" value="CQR72331.1"/>
    <property type="molecule type" value="Genomic_DNA"/>
</dbReference>
<dbReference type="AlphaFoldDB" id="A0A0U1KY26"/>
<dbReference type="Proteomes" id="UP000049855">
    <property type="component" value="Unassembled WGS sequence"/>
</dbReference>
<dbReference type="InterPro" id="IPR017871">
    <property type="entry name" value="ABC_transporter-like_CS"/>
</dbReference>
<evidence type="ECO:0000259" key="4">
    <source>
        <dbReference type="PROSITE" id="PS50893"/>
    </source>
</evidence>
<dbReference type="InterPro" id="IPR003593">
    <property type="entry name" value="AAA+_ATPase"/>
</dbReference>
<dbReference type="PANTHER" id="PTHR42781:SF4">
    <property type="entry name" value="SPERMIDINE_PUTRESCINE IMPORT ATP-BINDING PROTEIN POTA"/>
    <property type="match status" value="1"/>
</dbReference>
<gene>
    <name evidence="5" type="ORF">SpAn4DRAFT_2791</name>
</gene>
<dbReference type="GO" id="GO:0016887">
    <property type="term" value="F:ATP hydrolysis activity"/>
    <property type="evidence" value="ECO:0007669"/>
    <property type="project" value="InterPro"/>
</dbReference>
<dbReference type="Gene3D" id="3.40.50.300">
    <property type="entry name" value="P-loop containing nucleotide triphosphate hydrolases"/>
    <property type="match status" value="1"/>
</dbReference>
<dbReference type="InterPro" id="IPR050093">
    <property type="entry name" value="ABC_SmlMolc_Importer"/>
</dbReference>
<proteinExistence type="predicted"/>
<dbReference type="InterPro" id="IPR003439">
    <property type="entry name" value="ABC_transporter-like_ATP-bd"/>
</dbReference>
<keyword evidence="6" id="KW-1185">Reference proteome</keyword>
<feature type="domain" description="ABC transporter" evidence="4">
    <location>
        <begin position="3"/>
        <end position="236"/>
    </location>
</feature>
<dbReference type="RefSeq" id="WP_021167048.1">
    <property type="nucleotide sequence ID" value="NZ_CTRP01000010.1"/>
</dbReference>
<evidence type="ECO:0000313" key="5">
    <source>
        <dbReference type="EMBL" id="CQR72331.1"/>
    </source>
</evidence>
<accession>A0A0U1KY26</accession>
<dbReference type="Pfam" id="PF00005">
    <property type="entry name" value="ABC_tran"/>
    <property type="match status" value="1"/>
</dbReference>
<organism evidence="5 6">
    <name type="scientific">Sporomusa ovata</name>
    <dbReference type="NCBI Taxonomy" id="2378"/>
    <lineage>
        <taxon>Bacteria</taxon>
        <taxon>Bacillati</taxon>
        <taxon>Bacillota</taxon>
        <taxon>Negativicutes</taxon>
        <taxon>Selenomonadales</taxon>
        <taxon>Sporomusaceae</taxon>
        <taxon>Sporomusa</taxon>
    </lineage>
</organism>
<evidence type="ECO:0000256" key="2">
    <source>
        <dbReference type="ARBA" id="ARBA00022741"/>
    </source>
</evidence>
<evidence type="ECO:0000256" key="3">
    <source>
        <dbReference type="ARBA" id="ARBA00022840"/>
    </source>
</evidence>
<dbReference type="PROSITE" id="PS00211">
    <property type="entry name" value="ABC_TRANSPORTER_1"/>
    <property type="match status" value="1"/>
</dbReference>
<keyword evidence="2" id="KW-0547">Nucleotide-binding</keyword>
<evidence type="ECO:0000313" key="6">
    <source>
        <dbReference type="Proteomes" id="UP000049855"/>
    </source>
</evidence>
<dbReference type="InterPro" id="IPR027417">
    <property type="entry name" value="P-loop_NTPase"/>
</dbReference>
<keyword evidence="1" id="KW-0813">Transport</keyword>
<sequence length="364" mass="41036">MKTAFFQVEKLYVQAGEFDLQNISFSLRSKEYLIILGPTGCGKTMLLETLAGLRKPVGGQIFLGNNNITTWPPEARGLGFAYQDSLLYPFLNVKDNILFGARAQKKHKETNTLKRLDKLAEAMGISHLLQRYPRDLSGGEKQRVSLARAILVDPPVLLLDEPLSALDPQTRHSMRELLREVHRSEELGIIHVTHDFNEALQLGSQVIVMNNGKIVQQGEPLTVFQKPRSLFVASFLQSENIIKGTIETINGISRFRDRENEWSLGPLPEKLVMGRNQNDVYVMLHAGQIEIALSNSLSLNKPNTWEASIEKVMINSTHVELICRGSGCWNVAVSRNEWQKLALRVGTKVNLSVDNKQIHLIWNH</sequence>
<dbReference type="SMART" id="SM00382">
    <property type="entry name" value="AAA"/>
    <property type="match status" value="1"/>
</dbReference>
<reference evidence="6" key="1">
    <citation type="submission" date="2015-03" db="EMBL/GenBank/DDBJ databases">
        <authorList>
            <person name="Nijsse Bart"/>
        </authorList>
    </citation>
    <scope>NUCLEOTIDE SEQUENCE [LARGE SCALE GENOMIC DNA]</scope>
</reference>
<dbReference type="SUPFAM" id="SSF50331">
    <property type="entry name" value="MOP-like"/>
    <property type="match status" value="1"/>
</dbReference>
<dbReference type="PANTHER" id="PTHR42781">
    <property type="entry name" value="SPERMIDINE/PUTRESCINE IMPORT ATP-BINDING PROTEIN POTA"/>
    <property type="match status" value="1"/>
</dbReference>